<accession>A0A917EMX5</accession>
<dbReference type="AlphaFoldDB" id="A0A917EMX5"/>
<dbReference type="Pfam" id="PF10137">
    <property type="entry name" value="CAP12-PCTIR_TIR"/>
    <property type="match status" value="1"/>
</dbReference>
<dbReference type="EMBL" id="BMFK01000001">
    <property type="protein sequence ID" value="GGE61419.1"/>
    <property type="molecule type" value="Genomic_DNA"/>
</dbReference>
<feature type="domain" description="CD-NTase-associated protein 12/Pycsar effector protein TIR" evidence="1">
    <location>
        <begin position="7"/>
        <end position="136"/>
    </location>
</feature>
<keyword evidence="3" id="KW-1185">Reference proteome</keyword>
<reference evidence="2" key="1">
    <citation type="journal article" date="2014" name="Int. J. Syst. Evol. Microbiol.">
        <title>Complete genome sequence of Corynebacterium casei LMG S-19264T (=DSM 44701T), isolated from a smear-ripened cheese.</title>
        <authorList>
            <consortium name="US DOE Joint Genome Institute (JGI-PGF)"/>
            <person name="Walter F."/>
            <person name="Albersmeier A."/>
            <person name="Kalinowski J."/>
            <person name="Ruckert C."/>
        </authorList>
    </citation>
    <scope>NUCLEOTIDE SEQUENCE</scope>
    <source>
        <strain evidence="2">CGMCC 1.12698</strain>
    </source>
</reference>
<dbReference type="Proteomes" id="UP000605259">
    <property type="component" value="Unassembled WGS sequence"/>
</dbReference>
<comment type="caution">
    <text evidence="2">The sequence shown here is derived from an EMBL/GenBank/DDBJ whole genome shotgun (WGS) entry which is preliminary data.</text>
</comment>
<organism evidence="2 3">
    <name type="scientific">Priestia taiwanensis</name>
    <dbReference type="NCBI Taxonomy" id="1347902"/>
    <lineage>
        <taxon>Bacteria</taxon>
        <taxon>Bacillati</taxon>
        <taxon>Bacillota</taxon>
        <taxon>Bacilli</taxon>
        <taxon>Bacillales</taxon>
        <taxon>Bacillaceae</taxon>
        <taxon>Priestia</taxon>
    </lineage>
</organism>
<dbReference type="InterPro" id="IPR019302">
    <property type="entry name" value="CAP12/PCTIR_TIR_dom"/>
</dbReference>
<protein>
    <recommendedName>
        <fullName evidence="1">CD-NTase-associated protein 12/Pycsar effector protein TIR domain-containing protein</fullName>
    </recommendedName>
</protein>
<reference evidence="2" key="2">
    <citation type="submission" date="2020-09" db="EMBL/GenBank/DDBJ databases">
        <authorList>
            <person name="Sun Q."/>
            <person name="Zhou Y."/>
        </authorList>
    </citation>
    <scope>NUCLEOTIDE SEQUENCE</scope>
    <source>
        <strain evidence="2">CGMCC 1.12698</strain>
    </source>
</reference>
<sequence>MNKQKPKVFIGSSREAMNYVNAVQKSLQYYAEVNPWYAGVFTPGNYTMDDLERQLEINDFAVFICSPDDIIDIRGKTYLITRDNTLFEMGLFWGKLKRHRVFYLIPNTVPKKRNDIDIQEYHLLSDLLGMNALTYQADSSNDDAAVSVACQHILHKIKELQCFQDPEVLLQEARLRQKERDEVSLFTLKLAKELIQYDKSQMYEYVSDALRSVYAIHPSFKMDGVGVWKREGWDGLRHVAGKAGAVTFYPFHINDEKQDDAEDRILVVDSFLKGEELVLLTKNHLFKTYLICYPIENELVLTITISGSSLLTEAETKYQMVANEELIKTIHYLFGGGSE</sequence>
<dbReference type="GO" id="GO:0050135">
    <property type="term" value="F:NADP+ nucleosidase activity"/>
    <property type="evidence" value="ECO:0007669"/>
    <property type="project" value="InterPro"/>
</dbReference>
<dbReference type="RefSeq" id="WP_188387287.1">
    <property type="nucleotide sequence ID" value="NZ_BMFK01000001.1"/>
</dbReference>
<gene>
    <name evidence="2" type="ORF">GCM10007140_09680</name>
</gene>
<proteinExistence type="predicted"/>
<evidence type="ECO:0000259" key="1">
    <source>
        <dbReference type="Pfam" id="PF10137"/>
    </source>
</evidence>
<evidence type="ECO:0000313" key="2">
    <source>
        <dbReference type="EMBL" id="GGE61419.1"/>
    </source>
</evidence>
<evidence type="ECO:0000313" key="3">
    <source>
        <dbReference type="Proteomes" id="UP000605259"/>
    </source>
</evidence>
<name>A0A917EMX5_9BACI</name>